<accession>A0ABP7KXH0</accession>
<evidence type="ECO:0000313" key="2">
    <source>
        <dbReference type="Proteomes" id="UP001501803"/>
    </source>
</evidence>
<keyword evidence="2" id="KW-1185">Reference proteome</keyword>
<dbReference type="Pfam" id="PF11387">
    <property type="entry name" value="DUF2795"/>
    <property type="match status" value="1"/>
</dbReference>
<sequence length="69" mass="7847">MKFTGQMTHFLSGMEYPARPSDLIREALREGFTDDDVIIFAMLDERSYHGAFDVRRSMSREGSLISSVA</sequence>
<evidence type="ECO:0008006" key="3">
    <source>
        <dbReference type="Google" id="ProtNLM"/>
    </source>
</evidence>
<proteinExistence type="predicted"/>
<dbReference type="InterPro" id="IPR021527">
    <property type="entry name" value="DUF2795"/>
</dbReference>
<dbReference type="EMBL" id="BAABCN010000012">
    <property type="protein sequence ID" value="GAA3888184.1"/>
    <property type="molecule type" value="Genomic_DNA"/>
</dbReference>
<dbReference type="Proteomes" id="UP001501803">
    <property type="component" value="Unassembled WGS sequence"/>
</dbReference>
<organism evidence="1 2">
    <name type="scientific">Leifsonia kafniensis</name>
    <dbReference type="NCBI Taxonomy" id="475957"/>
    <lineage>
        <taxon>Bacteria</taxon>
        <taxon>Bacillati</taxon>
        <taxon>Actinomycetota</taxon>
        <taxon>Actinomycetes</taxon>
        <taxon>Micrococcales</taxon>
        <taxon>Microbacteriaceae</taxon>
        <taxon>Leifsonia</taxon>
    </lineage>
</organism>
<dbReference type="RefSeq" id="WP_345068632.1">
    <property type="nucleotide sequence ID" value="NZ_BAABCN010000012.1"/>
</dbReference>
<gene>
    <name evidence="1" type="ORF">GCM10022381_32630</name>
</gene>
<protein>
    <recommendedName>
        <fullName evidence="3">DUF2795 domain-containing protein</fullName>
    </recommendedName>
</protein>
<reference evidence="2" key="1">
    <citation type="journal article" date="2019" name="Int. J. Syst. Evol. Microbiol.">
        <title>The Global Catalogue of Microorganisms (GCM) 10K type strain sequencing project: providing services to taxonomists for standard genome sequencing and annotation.</title>
        <authorList>
            <consortium name="The Broad Institute Genomics Platform"/>
            <consortium name="The Broad Institute Genome Sequencing Center for Infectious Disease"/>
            <person name="Wu L."/>
            <person name="Ma J."/>
        </authorList>
    </citation>
    <scope>NUCLEOTIDE SEQUENCE [LARGE SCALE GENOMIC DNA]</scope>
    <source>
        <strain evidence="2">JCM 17021</strain>
    </source>
</reference>
<evidence type="ECO:0000313" key="1">
    <source>
        <dbReference type="EMBL" id="GAA3888184.1"/>
    </source>
</evidence>
<comment type="caution">
    <text evidence="1">The sequence shown here is derived from an EMBL/GenBank/DDBJ whole genome shotgun (WGS) entry which is preliminary data.</text>
</comment>
<name>A0ABP7KXH0_9MICO</name>